<dbReference type="VEuPathDB" id="VectorBase:GAUT042861"/>
<dbReference type="AlphaFoldDB" id="A0A1A9VNR9"/>
<dbReference type="Proteomes" id="UP000078200">
    <property type="component" value="Unassembled WGS sequence"/>
</dbReference>
<evidence type="ECO:0000313" key="1">
    <source>
        <dbReference type="EnsemblMetazoa" id="GAUT042861-PA"/>
    </source>
</evidence>
<keyword evidence="2" id="KW-1185">Reference proteome</keyword>
<proteinExistence type="predicted"/>
<organism evidence="1 2">
    <name type="scientific">Glossina austeni</name>
    <name type="common">Savannah tsetse fly</name>
    <dbReference type="NCBI Taxonomy" id="7395"/>
    <lineage>
        <taxon>Eukaryota</taxon>
        <taxon>Metazoa</taxon>
        <taxon>Ecdysozoa</taxon>
        <taxon>Arthropoda</taxon>
        <taxon>Hexapoda</taxon>
        <taxon>Insecta</taxon>
        <taxon>Pterygota</taxon>
        <taxon>Neoptera</taxon>
        <taxon>Endopterygota</taxon>
        <taxon>Diptera</taxon>
        <taxon>Brachycera</taxon>
        <taxon>Muscomorpha</taxon>
        <taxon>Hippoboscoidea</taxon>
        <taxon>Glossinidae</taxon>
        <taxon>Glossina</taxon>
    </lineage>
</organism>
<accession>A0A1A9VNR9</accession>
<dbReference type="EnsemblMetazoa" id="GAUT042861-RA">
    <property type="protein sequence ID" value="GAUT042861-PA"/>
    <property type="gene ID" value="GAUT042861"/>
</dbReference>
<evidence type="ECO:0000313" key="2">
    <source>
        <dbReference type="Proteomes" id="UP000078200"/>
    </source>
</evidence>
<sequence length="121" mass="13770">MLERIMRRRKQRSVGFAVQNNKQQNWPKEAYTRNYKCCLRANKCRKAVFSNQASTQSENRFNRVLPGDVLTVGEIQATCQASKKKKAPGPDSTPNEVIQLVVSIGRVYSSGHVIEARQAFR</sequence>
<name>A0A1A9VNR9_GLOAU</name>
<protein>
    <submittedName>
        <fullName evidence="1">Uncharacterized protein</fullName>
    </submittedName>
</protein>
<reference evidence="1" key="1">
    <citation type="submission" date="2020-05" db="UniProtKB">
        <authorList>
            <consortium name="EnsemblMetazoa"/>
        </authorList>
    </citation>
    <scope>IDENTIFICATION</scope>
    <source>
        <strain evidence="1">TTRI</strain>
    </source>
</reference>